<feature type="compositionally biased region" description="Basic and acidic residues" evidence="1">
    <location>
        <begin position="177"/>
        <end position="190"/>
    </location>
</feature>
<organism evidence="2 3">
    <name type="scientific">Parnassius mnemosyne</name>
    <name type="common">clouded apollo</name>
    <dbReference type="NCBI Taxonomy" id="213953"/>
    <lineage>
        <taxon>Eukaryota</taxon>
        <taxon>Metazoa</taxon>
        <taxon>Ecdysozoa</taxon>
        <taxon>Arthropoda</taxon>
        <taxon>Hexapoda</taxon>
        <taxon>Insecta</taxon>
        <taxon>Pterygota</taxon>
        <taxon>Neoptera</taxon>
        <taxon>Endopterygota</taxon>
        <taxon>Lepidoptera</taxon>
        <taxon>Glossata</taxon>
        <taxon>Ditrysia</taxon>
        <taxon>Papilionoidea</taxon>
        <taxon>Papilionidae</taxon>
        <taxon>Parnassiinae</taxon>
        <taxon>Parnassini</taxon>
        <taxon>Parnassius</taxon>
        <taxon>Driopa</taxon>
    </lineage>
</organism>
<evidence type="ECO:0000313" key="3">
    <source>
        <dbReference type="Proteomes" id="UP001314205"/>
    </source>
</evidence>
<dbReference type="Proteomes" id="UP001314205">
    <property type="component" value="Unassembled WGS sequence"/>
</dbReference>
<gene>
    <name evidence="2" type="ORF">PARMNEM_LOCUS12593</name>
</gene>
<name>A0AAV1LF44_9NEOP</name>
<feature type="region of interest" description="Disordered" evidence="1">
    <location>
        <begin position="1"/>
        <end position="65"/>
    </location>
</feature>
<keyword evidence="3" id="KW-1185">Reference proteome</keyword>
<dbReference type="EMBL" id="CAVLGL010000087">
    <property type="protein sequence ID" value="CAK1592687.1"/>
    <property type="molecule type" value="Genomic_DNA"/>
</dbReference>
<proteinExistence type="predicted"/>
<feature type="compositionally biased region" description="Basic and acidic residues" evidence="1">
    <location>
        <begin position="1"/>
        <end position="17"/>
    </location>
</feature>
<protein>
    <submittedName>
        <fullName evidence="2">Uncharacterized protein</fullName>
    </submittedName>
</protein>
<accession>A0AAV1LF44</accession>
<dbReference type="AlphaFoldDB" id="A0AAV1LF44"/>
<reference evidence="2 3" key="1">
    <citation type="submission" date="2023-11" db="EMBL/GenBank/DDBJ databases">
        <authorList>
            <person name="Hedman E."/>
            <person name="Englund M."/>
            <person name="Stromberg M."/>
            <person name="Nyberg Akerstrom W."/>
            <person name="Nylinder S."/>
            <person name="Jareborg N."/>
            <person name="Kallberg Y."/>
            <person name="Kronander E."/>
        </authorList>
    </citation>
    <scope>NUCLEOTIDE SEQUENCE [LARGE SCALE GENOMIC DNA]</scope>
</reference>
<feature type="region of interest" description="Disordered" evidence="1">
    <location>
        <begin position="150"/>
        <end position="191"/>
    </location>
</feature>
<feature type="region of interest" description="Disordered" evidence="1">
    <location>
        <begin position="373"/>
        <end position="394"/>
    </location>
</feature>
<sequence length="477" mass="53307">MQKSDRWSEDKEGDGGRSRPTSRRNSASVSRRGSKEETKENNKAISTAPHSSNSTPKRTQKAQDFDFVVTGKQIFKKADRASSLPGSHRRPSADSLSKHRRVLDSPKRFALSQSSKSRDTSLDEDMSLELSQVSDFEDMNSKYGIKNKFSALATSTPKKQIQKPRSGSLQNQALAKELPRRGQRSLDCKHSRQSTFSCSRDSMYKTSSSSPYRQGVSTELDCSSVSPEYSAASSGDSLGAPPDTLMTPHSQELNDSSCYVSTWQECEGSEVRAGVRPGSDGEWAHFWAHYNGPHTTRALYDHCPTPYRNDLDLIDFELSTNDSVKRSPDNLASLNNLIKAEGLHLTAKETQNVIKCAHILGTVVTKAIERRTKEKEENTEKIQEIQNQTVDKEKETKRKTLTLDLRETNLPVEVTEEKRCETVTTQTDISLPNTKSAPKIFEKILRQLSRSSIEDGAEKKAAQDGKEENKEEPKPES</sequence>
<comment type="caution">
    <text evidence="2">The sequence shown here is derived from an EMBL/GenBank/DDBJ whole genome shotgun (WGS) entry which is preliminary data.</text>
</comment>
<feature type="compositionally biased region" description="Basic and acidic residues" evidence="1">
    <location>
        <begin position="33"/>
        <end position="42"/>
    </location>
</feature>
<feature type="compositionally biased region" description="Basic and acidic residues" evidence="1">
    <location>
        <begin position="452"/>
        <end position="477"/>
    </location>
</feature>
<evidence type="ECO:0000313" key="2">
    <source>
        <dbReference type="EMBL" id="CAK1592687.1"/>
    </source>
</evidence>
<feature type="region of interest" description="Disordered" evidence="1">
    <location>
        <begin position="451"/>
        <end position="477"/>
    </location>
</feature>
<evidence type="ECO:0000256" key="1">
    <source>
        <dbReference type="SAM" id="MobiDB-lite"/>
    </source>
</evidence>
<feature type="region of interest" description="Disordered" evidence="1">
    <location>
        <begin position="77"/>
        <end position="127"/>
    </location>
</feature>
<feature type="compositionally biased region" description="Polar residues" evidence="1">
    <location>
        <begin position="43"/>
        <end position="57"/>
    </location>
</feature>
<feature type="compositionally biased region" description="Polar residues" evidence="1">
    <location>
        <begin position="152"/>
        <end position="173"/>
    </location>
</feature>
<feature type="region of interest" description="Disordered" evidence="1">
    <location>
        <begin position="227"/>
        <end position="252"/>
    </location>
</feature>
<feature type="compositionally biased region" description="Basic and acidic residues" evidence="1">
    <location>
        <begin position="373"/>
        <end position="383"/>
    </location>
</feature>